<dbReference type="SUPFAM" id="SSF55174">
    <property type="entry name" value="Alpha-L RNA-binding motif"/>
    <property type="match status" value="1"/>
</dbReference>
<reference evidence="13 14" key="1">
    <citation type="submission" date="2017-07" db="EMBL/GenBank/DDBJ databases">
        <title>Mechanisms for carbon and nitrogen cycling indicate functional differentiation within the Candidate Phyla Radiation.</title>
        <authorList>
            <person name="Danczak R.E."/>
            <person name="Johnston M.D."/>
            <person name="Kenah C."/>
            <person name="Slattery M."/>
            <person name="Wrighton K.C."/>
            <person name="Wilkins M.J."/>
        </authorList>
    </citation>
    <scope>NUCLEOTIDE SEQUENCE [LARGE SCALE GENOMIC DNA]</scope>
    <source>
        <strain evidence="13">Licking1014_96</strain>
    </source>
</reference>
<comment type="similarity">
    <text evidence="10">Belongs to the class-I aminoacyl-tRNA synthetase family. TyrS type 2 subfamily.</text>
</comment>
<organism evidence="13 14">
    <name type="scientific">Candidatus Berkelbacteria bacterium Licking1014_96</name>
    <dbReference type="NCBI Taxonomy" id="2017149"/>
    <lineage>
        <taxon>Bacteria</taxon>
        <taxon>Candidatus Berkelbacteria</taxon>
    </lineage>
</organism>
<comment type="subcellular location">
    <subcellularLocation>
        <location evidence="10">Cytoplasm</location>
    </subcellularLocation>
</comment>
<evidence type="ECO:0000256" key="7">
    <source>
        <dbReference type="ARBA" id="ARBA00022917"/>
    </source>
</evidence>
<dbReference type="CDD" id="cd00165">
    <property type="entry name" value="S4"/>
    <property type="match status" value="1"/>
</dbReference>
<dbReference type="Gene3D" id="3.10.290.10">
    <property type="entry name" value="RNA-binding S4 domain"/>
    <property type="match status" value="1"/>
</dbReference>
<dbReference type="GO" id="GO:0005829">
    <property type="term" value="C:cytosol"/>
    <property type="evidence" value="ECO:0007669"/>
    <property type="project" value="TreeGrafter"/>
</dbReference>
<dbReference type="EMBL" id="VMGH01000005">
    <property type="protein sequence ID" value="TSC92265.1"/>
    <property type="molecule type" value="Genomic_DNA"/>
</dbReference>
<feature type="binding site" evidence="10">
    <location>
        <position position="226"/>
    </location>
    <ligand>
        <name>ATP</name>
        <dbReference type="ChEBI" id="CHEBI:30616"/>
    </ligand>
</feature>
<dbReference type="PROSITE" id="PS50889">
    <property type="entry name" value="S4"/>
    <property type="match status" value="1"/>
</dbReference>
<accession>A0A554LHE7</accession>
<evidence type="ECO:0000256" key="9">
    <source>
        <dbReference type="ARBA" id="ARBA00048248"/>
    </source>
</evidence>
<dbReference type="CDD" id="cd00805">
    <property type="entry name" value="TyrRS_core"/>
    <property type="match status" value="1"/>
</dbReference>
<evidence type="ECO:0000256" key="2">
    <source>
        <dbReference type="ARBA" id="ARBA00022490"/>
    </source>
</evidence>
<evidence type="ECO:0000313" key="14">
    <source>
        <dbReference type="Proteomes" id="UP000318296"/>
    </source>
</evidence>
<keyword evidence="2 10" id="KW-0963">Cytoplasm</keyword>
<sequence length="393" mass="44728">MNQIEKLLTHNVVEVIEKESLDKKLKSGKKLRIKIGADPTAPDLHLGHVVVLDKLKEFQDLGHQVIFLIGDFTARIGDPSGRSKTRPTLSEDEIKHNAQTYFEQVGKILDIKKVEIRYNSEWYQKMSVADFIKLSSNFSLWRISERDDFEKRRKAGIDVGYHEGAYSIMQAYDSVELKADVEIGGTDQKFNLLAGRSLMKKLGQTPQEVITLPLLIGLDGKKKMSKSLSNYIGIAEEPNEMFGKVMSISDKMMIDYFKLATNLEDFEIREFIHALKLGANPKEIKERLAIEIVKRFYDEPTAEKARERFSLQFGKKEIPEDIPEANFKLGVCENLPQMLFDLKLVKSKSEAKRLVEGGGVKIDGAKIEDIEAPICVHKGMVIQVGKRRFLRIK</sequence>
<comment type="catalytic activity">
    <reaction evidence="9 10">
        <text>tRNA(Tyr) + L-tyrosine + ATP = L-tyrosyl-tRNA(Tyr) + AMP + diphosphate + H(+)</text>
        <dbReference type="Rhea" id="RHEA:10220"/>
        <dbReference type="Rhea" id="RHEA-COMP:9706"/>
        <dbReference type="Rhea" id="RHEA-COMP:9707"/>
        <dbReference type="ChEBI" id="CHEBI:15378"/>
        <dbReference type="ChEBI" id="CHEBI:30616"/>
        <dbReference type="ChEBI" id="CHEBI:33019"/>
        <dbReference type="ChEBI" id="CHEBI:58315"/>
        <dbReference type="ChEBI" id="CHEBI:78442"/>
        <dbReference type="ChEBI" id="CHEBI:78536"/>
        <dbReference type="ChEBI" id="CHEBI:456215"/>
        <dbReference type="EC" id="6.1.1.1"/>
    </reaction>
</comment>
<evidence type="ECO:0000256" key="6">
    <source>
        <dbReference type="ARBA" id="ARBA00022884"/>
    </source>
</evidence>
<evidence type="ECO:0000256" key="8">
    <source>
        <dbReference type="ARBA" id="ARBA00023146"/>
    </source>
</evidence>
<keyword evidence="4 10" id="KW-0547">Nucleotide-binding</keyword>
<dbReference type="InterPro" id="IPR024108">
    <property type="entry name" value="Tyr-tRNA-ligase_bac_2"/>
</dbReference>
<dbReference type="Gene3D" id="3.40.50.620">
    <property type="entry name" value="HUPs"/>
    <property type="match status" value="1"/>
</dbReference>
<keyword evidence="8 10" id="KW-0030">Aminoacyl-tRNA synthetase</keyword>
<dbReference type="Proteomes" id="UP000318296">
    <property type="component" value="Unassembled WGS sequence"/>
</dbReference>
<evidence type="ECO:0000313" key="13">
    <source>
        <dbReference type="EMBL" id="TSC92265.1"/>
    </source>
</evidence>
<dbReference type="InterPro" id="IPR002307">
    <property type="entry name" value="Tyr-tRNA-ligase"/>
</dbReference>
<dbReference type="AlphaFoldDB" id="A0A554LHE7"/>
<dbReference type="SUPFAM" id="SSF52374">
    <property type="entry name" value="Nucleotidylyl transferase"/>
    <property type="match status" value="1"/>
</dbReference>
<feature type="domain" description="RNA-binding S4" evidence="12">
    <location>
        <begin position="333"/>
        <end position="391"/>
    </location>
</feature>
<proteinExistence type="inferred from homology"/>
<keyword evidence="3 10" id="KW-0436">Ligase</keyword>
<dbReference type="InterPro" id="IPR001412">
    <property type="entry name" value="aa-tRNA-synth_I_CS"/>
</dbReference>
<evidence type="ECO:0000256" key="11">
    <source>
        <dbReference type="PROSITE-ProRule" id="PRU00182"/>
    </source>
</evidence>
<dbReference type="PROSITE" id="PS00178">
    <property type="entry name" value="AA_TRNA_LIGASE_I"/>
    <property type="match status" value="1"/>
</dbReference>
<dbReference type="FunFam" id="3.40.50.620:FF:000061">
    <property type="entry name" value="Tyrosine--tRNA ligase"/>
    <property type="match status" value="1"/>
</dbReference>
<evidence type="ECO:0000256" key="5">
    <source>
        <dbReference type="ARBA" id="ARBA00022840"/>
    </source>
</evidence>
<dbReference type="GO" id="GO:0003723">
    <property type="term" value="F:RNA binding"/>
    <property type="evidence" value="ECO:0007669"/>
    <property type="project" value="UniProtKB-KW"/>
</dbReference>
<dbReference type="InterPro" id="IPR002942">
    <property type="entry name" value="S4_RNA-bd"/>
</dbReference>
<evidence type="ECO:0000256" key="1">
    <source>
        <dbReference type="ARBA" id="ARBA00011738"/>
    </source>
</evidence>
<evidence type="ECO:0000256" key="3">
    <source>
        <dbReference type="ARBA" id="ARBA00022598"/>
    </source>
</evidence>
<dbReference type="HAMAP" id="MF_02007">
    <property type="entry name" value="Tyr_tRNA_synth_type2"/>
    <property type="match status" value="1"/>
</dbReference>
<protein>
    <recommendedName>
        <fullName evidence="10">Tyrosine--tRNA ligase</fullName>
        <ecNumber evidence="10">6.1.1.1</ecNumber>
    </recommendedName>
    <alternativeName>
        <fullName evidence="10">Tyrosyl-tRNA synthetase</fullName>
        <shortName evidence="10">TyrRS</shortName>
    </alternativeName>
</protein>
<dbReference type="EC" id="6.1.1.1" evidence="10"/>
<evidence type="ECO:0000256" key="10">
    <source>
        <dbReference type="HAMAP-Rule" id="MF_02007"/>
    </source>
</evidence>
<dbReference type="GO" id="GO:0004831">
    <property type="term" value="F:tyrosine-tRNA ligase activity"/>
    <property type="evidence" value="ECO:0007669"/>
    <property type="project" value="UniProtKB-UniRule"/>
</dbReference>
<dbReference type="PANTHER" id="PTHR11766:SF1">
    <property type="entry name" value="TYROSINE--TRNA LIGASE"/>
    <property type="match status" value="1"/>
</dbReference>
<feature type="short sequence motif" description="'KMSKS' region" evidence="10">
    <location>
        <begin position="223"/>
        <end position="227"/>
    </location>
</feature>
<evidence type="ECO:0000256" key="4">
    <source>
        <dbReference type="ARBA" id="ARBA00022741"/>
    </source>
</evidence>
<dbReference type="InterPro" id="IPR036986">
    <property type="entry name" value="S4_RNA-bd_sf"/>
</dbReference>
<evidence type="ECO:0000259" key="12">
    <source>
        <dbReference type="SMART" id="SM00363"/>
    </source>
</evidence>
<name>A0A554LHE7_9BACT</name>
<dbReference type="SMART" id="SM00363">
    <property type="entry name" value="S4"/>
    <property type="match status" value="1"/>
</dbReference>
<dbReference type="Gene3D" id="1.10.240.10">
    <property type="entry name" value="Tyrosyl-Transfer RNA Synthetase"/>
    <property type="match status" value="1"/>
</dbReference>
<gene>
    <name evidence="10" type="primary">tyrS</name>
    <name evidence="13" type="ORF">CEN92_40</name>
</gene>
<dbReference type="GO" id="GO:0006437">
    <property type="term" value="P:tyrosyl-tRNA aminoacylation"/>
    <property type="evidence" value="ECO:0007669"/>
    <property type="project" value="UniProtKB-UniRule"/>
</dbReference>
<dbReference type="NCBIfam" id="TIGR00234">
    <property type="entry name" value="tyrS"/>
    <property type="match status" value="1"/>
</dbReference>
<dbReference type="InterPro" id="IPR014729">
    <property type="entry name" value="Rossmann-like_a/b/a_fold"/>
</dbReference>
<dbReference type="PRINTS" id="PR01040">
    <property type="entry name" value="TRNASYNTHTYR"/>
</dbReference>
<keyword evidence="5 10" id="KW-0067">ATP-binding</keyword>
<dbReference type="InterPro" id="IPR024088">
    <property type="entry name" value="Tyr-tRNA-ligase_bac-type"/>
</dbReference>
<keyword evidence="7 10" id="KW-0648">Protein biosynthesis</keyword>
<comment type="subunit">
    <text evidence="1 10">Homodimer.</text>
</comment>
<dbReference type="PANTHER" id="PTHR11766">
    <property type="entry name" value="TYROSYL-TRNA SYNTHETASE"/>
    <property type="match status" value="1"/>
</dbReference>
<comment type="caution">
    <text evidence="13">The sequence shown here is derived from an EMBL/GenBank/DDBJ whole genome shotgun (WGS) entry which is preliminary data.</text>
</comment>
<comment type="function">
    <text evidence="10">Catalyzes the attachment of tyrosine to tRNA(Tyr) in a two-step reaction: tyrosine is first activated by ATP to form Tyr-AMP and then transferred to the acceptor end of tRNA(Tyr).</text>
</comment>
<dbReference type="GO" id="GO:0005524">
    <property type="term" value="F:ATP binding"/>
    <property type="evidence" value="ECO:0007669"/>
    <property type="project" value="UniProtKB-UniRule"/>
</dbReference>
<feature type="short sequence motif" description="'HIGH' region" evidence="10">
    <location>
        <begin position="39"/>
        <end position="48"/>
    </location>
</feature>
<dbReference type="Pfam" id="PF01479">
    <property type="entry name" value="S4"/>
    <property type="match status" value="1"/>
</dbReference>
<dbReference type="InterPro" id="IPR002305">
    <property type="entry name" value="aa-tRNA-synth_Ic"/>
</dbReference>
<keyword evidence="6 11" id="KW-0694">RNA-binding</keyword>
<dbReference type="Pfam" id="PF00579">
    <property type="entry name" value="tRNA-synt_1b"/>
    <property type="match status" value="1"/>
</dbReference>